<keyword evidence="2" id="KW-1185">Reference proteome</keyword>
<dbReference type="AlphaFoldDB" id="A0ABD5QJX4"/>
<organism evidence="1 2">
    <name type="scientific">Saliphagus infecundisoli</name>
    <dbReference type="NCBI Taxonomy" id="1849069"/>
    <lineage>
        <taxon>Archaea</taxon>
        <taxon>Methanobacteriati</taxon>
        <taxon>Methanobacteriota</taxon>
        <taxon>Stenosarchaea group</taxon>
        <taxon>Halobacteria</taxon>
        <taxon>Halobacteriales</taxon>
        <taxon>Natrialbaceae</taxon>
        <taxon>Saliphagus</taxon>
    </lineage>
</organism>
<sequence>MDDDGDVIEEVRVQNANLDNIAKQYAGSKAAIEATSNYYAIYDTLDEYLDIVVADLYQTKAIGIAVVKNDRLDAKLHEQLCRI</sequence>
<name>A0ABD5QJX4_9EURY</name>
<gene>
    <name evidence="1" type="ORF">ACFPFO_16450</name>
</gene>
<dbReference type="Proteomes" id="UP001595925">
    <property type="component" value="Unassembled WGS sequence"/>
</dbReference>
<proteinExistence type="predicted"/>
<dbReference type="EMBL" id="JBHSJG010000046">
    <property type="protein sequence ID" value="MFC4989317.1"/>
    <property type="molecule type" value="Genomic_DNA"/>
</dbReference>
<evidence type="ECO:0000313" key="1">
    <source>
        <dbReference type="EMBL" id="MFC4989317.1"/>
    </source>
</evidence>
<protein>
    <submittedName>
        <fullName evidence="1">Uncharacterized protein</fullName>
    </submittedName>
</protein>
<accession>A0ABD5QJX4</accession>
<dbReference type="RefSeq" id="WP_224829822.1">
    <property type="nucleotide sequence ID" value="NZ_JAIWHV010000028.1"/>
</dbReference>
<evidence type="ECO:0000313" key="2">
    <source>
        <dbReference type="Proteomes" id="UP001595925"/>
    </source>
</evidence>
<comment type="caution">
    <text evidence="1">The sequence shown here is derived from an EMBL/GenBank/DDBJ whole genome shotgun (WGS) entry which is preliminary data.</text>
</comment>
<reference evidence="1 2" key="1">
    <citation type="journal article" date="2019" name="Int. J. Syst. Evol. Microbiol.">
        <title>The Global Catalogue of Microorganisms (GCM) 10K type strain sequencing project: providing services to taxonomists for standard genome sequencing and annotation.</title>
        <authorList>
            <consortium name="The Broad Institute Genomics Platform"/>
            <consortium name="The Broad Institute Genome Sequencing Center for Infectious Disease"/>
            <person name="Wu L."/>
            <person name="Ma J."/>
        </authorList>
    </citation>
    <scope>NUCLEOTIDE SEQUENCE [LARGE SCALE GENOMIC DNA]</scope>
    <source>
        <strain evidence="1 2">CGMCC 1.15824</strain>
    </source>
</reference>